<dbReference type="EMBL" id="MAJD01000001">
    <property type="protein sequence ID" value="OBX36855.1"/>
    <property type="molecule type" value="Genomic_DNA"/>
</dbReference>
<dbReference type="GO" id="GO:0043165">
    <property type="term" value="P:Gram-negative-bacterium-type cell outer membrane assembly"/>
    <property type="evidence" value="ECO:0007669"/>
    <property type="project" value="UniProtKB-UniRule"/>
</dbReference>
<evidence type="ECO:0000313" key="8">
    <source>
        <dbReference type="Proteomes" id="UP000092504"/>
    </source>
</evidence>
<keyword evidence="5 6" id="KW-0449">Lipoprotein</keyword>
<dbReference type="InterPro" id="IPR006311">
    <property type="entry name" value="TAT_signal"/>
</dbReference>
<dbReference type="HAMAP" id="MF_01186">
    <property type="entry name" value="LPS_assembly_LptE"/>
    <property type="match status" value="1"/>
</dbReference>
<evidence type="ECO:0000256" key="2">
    <source>
        <dbReference type="ARBA" id="ARBA00023136"/>
    </source>
</evidence>
<dbReference type="GO" id="GO:0015920">
    <property type="term" value="P:lipopolysaccharide transport"/>
    <property type="evidence" value="ECO:0007669"/>
    <property type="project" value="TreeGrafter"/>
</dbReference>
<evidence type="ECO:0000256" key="6">
    <source>
        <dbReference type="HAMAP-Rule" id="MF_01186"/>
    </source>
</evidence>
<dbReference type="GO" id="GO:0001530">
    <property type="term" value="F:lipopolysaccharide binding"/>
    <property type="evidence" value="ECO:0007669"/>
    <property type="project" value="TreeGrafter"/>
</dbReference>
<dbReference type="PROSITE" id="PS51318">
    <property type="entry name" value="TAT"/>
    <property type="match status" value="1"/>
</dbReference>
<comment type="subcellular location">
    <subcellularLocation>
        <location evidence="6">Cell outer membrane</location>
        <topology evidence="6">Lipid-anchor</topology>
    </subcellularLocation>
</comment>
<dbReference type="OMA" id="KSGHQAY"/>
<organism evidence="7 8">
    <name type="scientific">Halomonas elongata</name>
    <dbReference type="NCBI Taxonomy" id="2746"/>
    <lineage>
        <taxon>Bacteria</taxon>
        <taxon>Pseudomonadati</taxon>
        <taxon>Pseudomonadota</taxon>
        <taxon>Gammaproteobacteria</taxon>
        <taxon>Oceanospirillales</taxon>
        <taxon>Halomonadaceae</taxon>
        <taxon>Halomonas</taxon>
    </lineage>
</organism>
<evidence type="ECO:0000256" key="3">
    <source>
        <dbReference type="ARBA" id="ARBA00023139"/>
    </source>
</evidence>
<proteinExistence type="inferred from homology"/>
<evidence type="ECO:0000256" key="4">
    <source>
        <dbReference type="ARBA" id="ARBA00023237"/>
    </source>
</evidence>
<dbReference type="PANTHER" id="PTHR38098">
    <property type="entry name" value="LPS-ASSEMBLY LIPOPROTEIN LPTE"/>
    <property type="match status" value="1"/>
</dbReference>
<comment type="function">
    <text evidence="6">Together with LptD, is involved in the assembly of lipopolysaccharide (LPS) at the surface of the outer membrane. Required for the proper assembly of LptD. Binds LPS and may serve as the LPS recognition site at the outer membrane.</text>
</comment>
<keyword evidence="1 6" id="KW-0732">Signal</keyword>
<evidence type="ECO:0000256" key="5">
    <source>
        <dbReference type="ARBA" id="ARBA00023288"/>
    </source>
</evidence>
<name>A0A1B8P3J7_HALEL</name>
<dbReference type="AlphaFoldDB" id="A0A1B8P3J7"/>
<dbReference type="GO" id="GO:0009279">
    <property type="term" value="C:cell outer membrane"/>
    <property type="evidence" value="ECO:0007669"/>
    <property type="project" value="UniProtKB-SubCell"/>
</dbReference>
<evidence type="ECO:0000256" key="1">
    <source>
        <dbReference type="ARBA" id="ARBA00022729"/>
    </source>
</evidence>
<dbReference type="GeneID" id="91009518"/>
<dbReference type="Pfam" id="PF04390">
    <property type="entry name" value="LptE"/>
    <property type="match status" value="1"/>
</dbReference>
<dbReference type="RefSeq" id="WP_013331982.1">
    <property type="nucleotide sequence ID" value="NZ_CP087224.1"/>
</dbReference>
<dbReference type="Proteomes" id="UP000092504">
    <property type="component" value="Unassembled WGS sequence"/>
</dbReference>
<gene>
    <name evidence="6" type="primary">lptE</name>
    <name evidence="7" type="ORF">A8U91_01202</name>
</gene>
<accession>A0A1B8P3J7</accession>
<dbReference type="Gene3D" id="3.30.160.150">
    <property type="entry name" value="Lipoprotein like domain"/>
    <property type="match status" value="1"/>
</dbReference>
<keyword evidence="3 6" id="KW-0564">Palmitate</keyword>
<dbReference type="GO" id="GO:1990351">
    <property type="term" value="C:transporter complex"/>
    <property type="evidence" value="ECO:0007669"/>
    <property type="project" value="TreeGrafter"/>
</dbReference>
<dbReference type="PATRIC" id="fig|2746.7.peg.1238"/>
<keyword evidence="2 6" id="KW-0472">Membrane</keyword>
<dbReference type="PROSITE" id="PS51257">
    <property type="entry name" value="PROKAR_LIPOPROTEIN"/>
    <property type="match status" value="1"/>
</dbReference>
<comment type="similarity">
    <text evidence="6">Belongs to the LptE lipoprotein family.</text>
</comment>
<comment type="subunit">
    <text evidence="6">Component of the lipopolysaccharide transport and assembly complex. Interacts with LptD.</text>
</comment>
<dbReference type="InterPro" id="IPR007485">
    <property type="entry name" value="LPS_assembly_LptE"/>
</dbReference>
<protein>
    <recommendedName>
        <fullName evidence="6">LPS-assembly lipoprotein LptE</fullName>
    </recommendedName>
</protein>
<sequence length="163" mass="18089">MQRRTLLRLTLATGASLALAGCGFRLRGMGTASLPFAALAVDGTDDDLSRLAVKRLRAANVSVEEAAPQVLNLGPESFGEQRLSVLKSGHQAYDMTLEVPFSVQRRDDGAYLLDQQRLEVQERLTLSSNNLLSVDDRRSEVQRRLRRKAVDQLLERLRALDGQ</sequence>
<comment type="caution">
    <text evidence="7">The sequence shown here is derived from an EMBL/GenBank/DDBJ whole genome shotgun (WGS) entry which is preliminary data.</text>
</comment>
<reference evidence="7 8" key="1">
    <citation type="submission" date="2016-06" db="EMBL/GenBank/DDBJ databases">
        <title>Genome sequence of halotolerant plant growth promoting strain of Halomonas elongata HEK1 isolated from salterns of Rann of Kutch, Gujarat, India.</title>
        <authorList>
            <person name="Gaba S."/>
            <person name="Singh R.N."/>
            <person name="Abrol S."/>
            <person name="Kaushik R."/>
            <person name="Saxena A.K."/>
        </authorList>
    </citation>
    <scope>NUCLEOTIDE SEQUENCE [LARGE SCALE GENOMIC DNA]</scope>
    <source>
        <strain evidence="7 8">HEK1</strain>
    </source>
</reference>
<keyword evidence="4 6" id="KW-0998">Cell outer membrane</keyword>
<dbReference type="PANTHER" id="PTHR38098:SF1">
    <property type="entry name" value="LPS-ASSEMBLY LIPOPROTEIN LPTE"/>
    <property type="match status" value="1"/>
</dbReference>
<evidence type="ECO:0000313" key="7">
    <source>
        <dbReference type="EMBL" id="OBX36855.1"/>
    </source>
</evidence>